<dbReference type="InterPro" id="IPR017763">
    <property type="entry name" value="Cysteine_desulfurase_CsdE"/>
</dbReference>
<reference evidence="5 6" key="1">
    <citation type="submission" date="2018-12" db="EMBL/GenBank/DDBJ databases">
        <authorList>
            <consortium name="Pathogen Informatics"/>
        </authorList>
    </citation>
    <scope>NUCLEOTIDE SEQUENCE [LARGE SCALE GENOMIC DNA]</scope>
    <source>
        <strain evidence="5 6">NCTC13635</strain>
    </source>
</reference>
<feature type="region of interest" description="Disordered" evidence="3">
    <location>
        <begin position="121"/>
        <end position="206"/>
    </location>
</feature>
<dbReference type="Proteomes" id="UP000282433">
    <property type="component" value="Chromosome"/>
</dbReference>
<proteinExistence type="inferred from homology"/>
<accession>A0A3S4GXX9</accession>
<dbReference type="AlphaFoldDB" id="A0A3S4GXX9"/>
<name>A0A3S4GXX9_KLEPN</name>
<evidence type="ECO:0000256" key="3">
    <source>
        <dbReference type="SAM" id="MobiDB-lite"/>
    </source>
</evidence>
<feature type="active site" description="Cysteine persulfide intermediate" evidence="2">
    <location>
        <position position="57"/>
    </location>
</feature>
<evidence type="ECO:0000259" key="4">
    <source>
        <dbReference type="Pfam" id="PF02657"/>
    </source>
</evidence>
<dbReference type="EMBL" id="LR134162">
    <property type="protein sequence ID" value="VEB01897.1"/>
    <property type="molecule type" value="Genomic_DNA"/>
</dbReference>
<evidence type="ECO:0000256" key="1">
    <source>
        <dbReference type="ARBA" id="ARBA00010282"/>
    </source>
</evidence>
<organism evidence="5 6">
    <name type="scientific">Klebsiella pneumoniae</name>
    <dbReference type="NCBI Taxonomy" id="573"/>
    <lineage>
        <taxon>Bacteria</taxon>
        <taxon>Pseudomonadati</taxon>
        <taxon>Pseudomonadota</taxon>
        <taxon>Gammaproteobacteria</taxon>
        <taxon>Enterobacterales</taxon>
        <taxon>Enterobacteriaceae</taxon>
        <taxon>Klebsiella/Raoultella group</taxon>
        <taxon>Klebsiella</taxon>
        <taxon>Klebsiella pneumoniae complex</taxon>
    </lineage>
</organism>
<sequence>MTTLHPFGTTITDATLRQIFAPLNQWEDKYRQLILLGKKLPTLTDERKAQAHEIAGCENRVWLGYEEDAEGRLHFFGDSEGRIVRGLLAVLLTAVEGKTRAGILAQDPLALFDELGLRGQLSASRKPGPQRPERGGARRRPRKVISRFRFPAAAPGGQTTFRKPQRHAALSPASSSGHATPRRTRRSRSPSSPRQSRKRSPSASALPAVLFIAQTLPSACG</sequence>
<dbReference type="InterPro" id="IPR003808">
    <property type="entry name" value="Fe-S_metab-assoc_dom"/>
</dbReference>
<protein>
    <submittedName>
        <fullName evidence="5">Cysteine desulfuration protein CsdE</fullName>
    </submittedName>
</protein>
<evidence type="ECO:0000256" key="2">
    <source>
        <dbReference type="PIRSR" id="PIRSR617763-1"/>
    </source>
</evidence>
<dbReference type="Pfam" id="PF02657">
    <property type="entry name" value="SufE"/>
    <property type="match status" value="1"/>
</dbReference>
<gene>
    <name evidence="5" type="primary">csdE</name>
    <name evidence="5" type="ORF">NCTC13635_02434</name>
</gene>
<evidence type="ECO:0000313" key="5">
    <source>
        <dbReference type="EMBL" id="VEB01897.1"/>
    </source>
</evidence>
<feature type="domain" description="Fe-S metabolism associated" evidence="4">
    <location>
        <begin position="20"/>
        <end position="128"/>
    </location>
</feature>
<evidence type="ECO:0000313" key="6">
    <source>
        <dbReference type="Proteomes" id="UP000282433"/>
    </source>
</evidence>
<dbReference type="PANTHER" id="PTHR43597:SF5">
    <property type="entry name" value="SUFE-LIKE PROTEIN 2, CHLOROPLASTIC"/>
    <property type="match status" value="1"/>
</dbReference>
<dbReference type="SUPFAM" id="SSF82649">
    <property type="entry name" value="SufE/NifU"/>
    <property type="match status" value="1"/>
</dbReference>
<dbReference type="PANTHER" id="PTHR43597">
    <property type="entry name" value="SULFUR ACCEPTOR PROTEIN CSDE"/>
    <property type="match status" value="1"/>
</dbReference>
<comment type="similarity">
    <text evidence="1">Belongs to the SufE family.</text>
</comment>
<dbReference type="NCBIfam" id="TIGR03391">
    <property type="entry name" value="FeS_syn_CsdE"/>
    <property type="match status" value="1"/>
</dbReference>
<feature type="compositionally biased region" description="Basic residues" evidence="3">
    <location>
        <begin position="137"/>
        <end position="146"/>
    </location>
</feature>
<dbReference type="Gene3D" id="3.90.1010.10">
    <property type="match status" value="1"/>
</dbReference>